<dbReference type="PROSITE" id="PS51898">
    <property type="entry name" value="TYR_RECOMBINASE"/>
    <property type="match status" value="1"/>
</dbReference>
<dbReference type="InterPro" id="IPR011010">
    <property type="entry name" value="DNA_brk_join_enz"/>
</dbReference>
<organism evidence="5 6">
    <name type="scientific">Planktosalinus lacus</name>
    <dbReference type="NCBI Taxonomy" id="1526573"/>
    <lineage>
        <taxon>Bacteria</taxon>
        <taxon>Pseudomonadati</taxon>
        <taxon>Bacteroidota</taxon>
        <taxon>Flavobacteriia</taxon>
        <taxon>Flavobacteriales</taxon>
        <taxon>Flavobacteriaceae</taxon>
        <taxon>Planktosalinus</taxon>
    </lineage>
</organism>
<dbReference type="InterPro" id="IPR002104">
    <property type="entry name" value="Integrase_catalytic"/>
</dbReference>
<dbReference type="Proteomes" id="UP000652231">
    <property type="component" value="Unassembled WGS sequence"/>
</dbReference>
<keyword evidence="6" id="KW-1185">Reference proteome</keyword>
<gene>
    <name evidence="5" type="ORF">GCM10011312_23730</name>
</gene>
<keyword evidence="3" id="KW-0233">DNA recombination</keyword>
<dbReference type="GO" id="GO:0006310">
    <property type="term" value="P:DNA recombination"/>
    <property type="evidence" value="ECO:0007669"/>
    <property type="project" value="UniProtKB-KW"/>
</dbReference>
<evidence type="ECO:0000259" key="4">
    <source>
        <dbReference type="PROSITE" id="PS51898"/>
    </source>
</evidence>
<dbReference type="InterPro" id="IPR013762">
    <property type="entry name" value="Integrase-like_cat_sf"/>
</dbReference>
<evidence type="ECO:0000256" key="2">
    <source>
        <dbReference type="ARBA" id="ARBA00023125"/>
    </source>
</evidence>
<dbReference type="AlphaFoldDB" id="A0A8J2Y9N5"/>
<accession>A0A8J2Y9N5</accession>
<dbReference type="InterPro" id="IPR010998">
    <property type="entry name" value="Integrase_recombinase_N"/>
</dbReference>
<dbReference type="CDD" id="cd01185">
    <property type="entry name" value="INTN1_C_like"/>
    <property type="match status" value="1"/>
</dbReference>
<dbReference type="PANTHER" id="PTHR30349">
    <property type="entry name" value="PHAGE INTEGRASE-RELATED"/>
    <property type="match status" value="1"/>
</dbReference>
<evidence type="ECO:0000256" key="1">
    <source>
        <dbReference type="ARBA" id="ARBA00008857"/>
    </source>
</evidence>
<reference evidence="5" key="1">
    <citation type="journal article" date="2014" name="Int. J. Syst. Evol. Microbiol.">
        <title>Complete genome sequence of Corynebacterium casei LMG S-19264T (=DSM 44701T), isolated from a smear-ripened cheese.</title>
        <authorList>
            <consortium name="US DOE Joint Genome Institute (JGI-PGF)"/>
            <person name="Walter F."/>
            <person name="Albersmeier A."/>
            <person name="Kalinowski J."/>
            <person name="Ruckert C."/>
        </authorList>
    </citation>
    <scope>NUCLEOTIDE SEQUENCE</scope>
    <source>
        <strain evidence="5">CGMCC 1.12924</strain>
    </source>
</reference>
<evidence type="ECO:0000313" key="6">
    <source>
        <dbReference type="Proteomes" id="UP000652231"/>
    </source>
</evidence>
<dbReference type="GO" id="GO:0003677">
    <property type="term" value="F:DNA binding"/>
    <property type="evidence" value="ECO:0007669"/>
    <property type="project" value="UniProtKB-KW"/>
</dbReference>
<feature type="domain" description="Tyr recombinase" evidence="4">
    <location>
        <begin position="234"/>
        <end position="424"/>
    </location>
</feature>
<dbReference type="Pfam" id="PF00589">
    <property type="entry name" value="Phage_integrase"/>
    <property type="match status" value="1"/>
</dbReference>
<evidence type="ECO:0000256" key="3">
    <source>
        <dbReference type="ARBA" id="ARBA00023172"/>
    </source>
</evidence>
<comment type="similarity">
    <text evidence="1">Belongs to the 'phage' integrase family.</text>
</comment>
<dbReference type="Gene3D" id="1.10.150.130">
    <property type="match status" value="1"/>
</dbReference>
<name>A0A8J2Y9N5_9FLAO</name>
<keyword evidence="2" id="KW-0238">DNA-binding</keyword>
<sequence length="429" mass="49896">MGGTNKPYMGSIKVKLRQGSGTTQNIYIHFNYGRKKNYRYATGLSVKKTSHWDAENNSVKNVNAEPDSNNINLDLSELLSFSRKLLRNLEEEDIPINSHILKQRINQFKNKGDDSKESVFLTDHYKWFVKNFETQPRPSTGKPLAKSTLKPYNNTLRIIKDYETHLGYRLVFQHITLSFHSEFIEWLQEKDYTDNYIGTQIKNIKTVMHDAFERGLHKNTNYQKSAFTKPKEDVNHIYLTMDEIEAIKKIDYTKRPGIEISRDLFVIAAMTGLRVSDYKSLSSSNIKFYRGIKYLEVKTQKTGKIVHIPLHKFVTEILKKRNGQFPPMIPEQKINDDLKIIGKKAKLNEEVIVERTEGGERVKTKYKKYKKLSNHTARRSFCTNAYKAGMPVIDIMAISGHTSEKVFYNYIKASPMERLEKISNHAFFK</sequence>
<dbReference type="Pfam" id="PF13102">
    <property type="entry name" value="Phage_int_SAM_5"/>
    <property type="match status" value="1"/>
</dbReference>
<evidence type="ECO:0000313" key="5">
    <source>
        <dbReference type="EMBL" id="GGD99539.1"/>
    </source>
</evidence>
<comment type="caution">
    <text evidence="5">The sequence shown here is derived from an EMBL/GenBank/DDBJ whole genome shotgun (WGS) entry which is preliminary data.</text>
</comment>
<dbReference type="Gene3D" id="1.10.443.10">
    <property type="entry name" value="Intergrase catalytic core"/>
    <property type="match status" value="1"/>
</dbReference>
<dbReference type="EMBL" id="BMGK01000011">
    <property type="protein sequence ID" value="GGD99539.1"/>
    <property type="molecule type" value="Genomic_DNA"/>
</dbReference>
<dbReference type="InterPro" id="IPR025269">
    <property type="entry name" value="SAM-like_dom"/>
</dbReference>
<protein>
    <submittedName>
        <fullName evidence="5">Integrase</fullName>
    </submittedName>
</protein>
<dbReference type="GO" id="GO:0015074">
    <property type="term" value="P:DNA integration"/>
    <property type="evidence" value="ECO:0007669"/>
    <property type="project" value="InterPro"/>
</dbReference>
<dbReference type="PANTHER" id="PTHR30349:SF64">
    <property type="entry name" value="PROPHAGE INTEGRASE INTD-RELATED"/>
    <property type="match status" value="1"/>
</dbReference>
<dbReference type="InterPro" id="IPR050090">
    <property type="entry name" value="Tyrosine_recombinase_XerCD"/>
</dbReference>
<reference evidence="5" key="2">
    <citation type="submission" date="2020-09" db="EMBL/GenBank/DDBJ databases">
        <authorList>
            <person name="Sun Q."/>
            <person name="Zhou Y."/>
        </authorList>
    </citation>
    <scope>NUCLEOTIDE SEQUENCE</scope>
    <source>
        <strain evidence="5">CGMCC 1.12924</strain>
    </source>
</reference>
<dbReference type="SUPFAM" id="SSF56349">
    <property type="entry name" value="DNA breaking-rejoining enzymes"/>
    <property type="match status" value="1"/>
</dbReference>
<proteinExistence type="inferred from homology"/>